<evidence type="ECO:0000313" key="3">
    <source>
        <dbReference type="Proteomes" id="UP000027100"/>
    </source>
</evidence>
<dbReference type="InterPro" id="IPR035901">
    <property type="entry name" value="GIY-YIG_endonuc_sf"/>
</dbReference>
<feature type="domain" description="GIY-YIG" evidence="1">
    <location>
        <begin position="35"/>
        <end position="112"/>
    </location>
</feature>
<dbReference type="InterPro" id="IPR000305">
    <property type="entry name" value="GIY-YIG_endonuc"/>
</dbReference>
<gene>
    <name evidence="2" type="ORF">HPO_10517</name>
</gene>
<organism evidence="2 3">
    <name type="scientific">Hyphomonas polymorpha PS728</name>
    <dbReference type="NCBI Taxonomy" id="1280954"/>
    <lineage>
        <taxon>Bacteria</taxon>
        <taxon>Pseudomonadati</taxon>
        <taxon>Pseudomonadota</taxon>
        <taxon>Alphaproteobacteria</taxon>
        <taxon>Hyphomonadales</taxon>
        <taxon>Hyphomonadaceae</taxon>
        <taxon>Hyphomonas</taxon>
    </lineage>
</organism>
<proteinExistence type="predicted"/>
<reference evidence="2 3" key="1">
    <citation type="journal article" date="2014" name="Antonie Van Leeuwenhoek">
        <title>Hyphomonas beringensis sp. nov. and Hyphomonas chukchiensis sp. nov., isolated from surface seawater of the Bering Sea and Chukchi Sea.</title>
        <authorList>
            <person name="Li C."/>
            <person name="Lai Q."/>
            <person name="Li G."/>
            <person name="Dong C."/>
            <person name="Wang J."/>
            <person name="Liao Y."/>
            <person name="Shao Z."/>
        </authorList>
    </citation>
    <scope>NUCLEOTIDE SEQUENCE [LARGE SCALE GENOMIC DNA]</scope>
    <source>
        <strain evidence="2 3">PS728</strain>
    </source>
</reference>
<dbReference type="Gene3D" id="3.40.1440.10">
    <property type="entry name" value="GIY-YIG endonuclease"/>
    <property type="match status" value="1"/>
</dbReference>
<dbReference type="PROSITE" id="PS50164">
    <property type="entry name" value="GIY_YIG"/>
    <property type="match status" value="1"/>
</dbReference>
<dbReference type="Proteomes" id="UP000027100">
    <property type="component" value="Unassembled WGS sequence"/>
</dbReference>
<name>A0A062VIF3_9PROT</name>
<comment type="caution">
    <text evidence="2">The sequence shown here is derived from an EMBL/GenBank/DDBJ whole genome shotgun (WGS) entry which is preliminary data.</text>
</comment>
<dbReference type="RefSeq" id="WP_035598180.1">
    <property type="nucleotide sequence ID" value="NZ_ARYM01000011.1"/>
</dbReference>
<protein>
    <submittedName>
        <fullName evidence="2">GIY-YIG domain-containing protein</fullName>
    </submittedName>
</protein>
<keyword evidence="3" id="KW-1185">Reference proteome</keyword>
<dbReference type="eggNOG" id="COG0322">
    <property type="taxonomic scope" value="Bacteria"/>
</dbReference>
<evidence type="ECO:0000259" key="1">
    <source>
        <dbReference type="PROSITE" id="PS50164"/>
    </source>
</evidence>
<dbReference type="STRING" id="1280954.HPO_10517"/>
<dbReference type="OrthoDB" id="7619023at2"/>
<dbReference type="AlphaFoldDB" id="A0A062VIF3"/>
<dbReference type="SUPFAM" id="SSF82771">
    <property type="entry name" value="GIY-YIG endonuclease"/>
    <property type="match status" value="1"/>
</dbReference>
<dbReference type="PATRIC" id="fig|1280954.3.peg.2131"/>
<evidence type="ECO:0000313" key="2">
    <source>
        <dbReference type="EMBL" id="KCZ98331.1"/>
    </source>
</evidence>
<accession>A0A062VIF3</accession>
<sequence length="154" mass="18605">MFLLNWFLFGWHTWYGESGQAYRFKITLTRKGIPEGGGVYIFVVRRFAFFLFPLYIGKATNFKSRLYGHERWWEAWWKRGATERHVLVIRGGMDRARIEEDLIRRYQPKMNDILIPRGDLDAPRNAKLRRAWRWRRWWAEFFAGLIGFGKRKAG</sequence>
<dbReference type="EMBL" id="ARYM01000011">
    <property type="protein sequence ID" value="KCZ98331.1"/>
    <property type="molecule type" value="Genomic_DNA"/>
</dbReference>